<evidence type="ECO:0000313" key="3">
    <source>
        <dbReference type="Proteomes" id="UP001165168"/>
    </source>
</evidence>
<dbReference type="EMBL" id="BSTG01000002">
    <property type="protein sequence ID" value="GLY57239.1"/>
    <property type="molecule type" value="Genomic_DNA"/>
</dbReference>
<dbReference type="Proteomes" id="UP001165168">
    <property type="component" value="Unassembled WGS sequence"/>
</dbReference>
<gene>
    <name evidence="2" type="ORF">Ccel01_18410</name>
</gene>
<accession>A0AAV5P460</accession>
<dbReference type="AlphaFoldDB" id="A0AAV5P460"/>
<feature type="compositionally biased region" description="Basic and acidic residues" evidence="1">
    <location>
        <begin position="52"/>
        <end position="75"/>
    </location>
</feature>
<proteinExistence type="predicted"/>
<evidence type="ECO:0000256" key="1">
    <source>
        <dbReference type="SAM" id="MobiDB-lite"/>
    </source>
</evidence>
<evidence type="ECO:0000313" key="2">
    <source>
        <dbReference type="EMBL" id="GLY57239.1"/>
    </source>
</evidence>
<reference evidence="2" key="1">
    <citation type="submission" date="2023-03" db="EMBL/GenBank/DDBJ databases">
        <title>Cellulosimicrobium cellulans NBRC 103059.</title>
        <authorList>
            <person name="Ichikawa N."/>
            <person name="Sato H."/>
            <person name="Tonouchi N."/>
        </authorList>
    </citation>
    <scope>NUCLEOTIDE SEQUENCE</scope>
    <source>
        <strain evidence="2">NBRC 103059</strain>
    </source>
</reference>
<feature type="compositionally biased region" description="Basic and acidic residues" evidence="1">
    <location>
        <begin position="1"/>
        <end position="19"/>
    </location>
</feature>
<sequence>MAVRDERARDREQRGDVRVHGGGAEQDGGHRCASLGRRGTRRSDGKGAGPGRPREDAEGEAACEKIGNRKEYSSP</sequence>
<organism evidence="2 3">
    <name type="scientific">Cellulosimicrobium cellulans</name>
    <name type="common">Arthrobacter luteus</name>
    <dbReference type="NCBI Taxonomy" id="1710"/>
    <lineage>
        <taxon>Bacteria</taxon>
        <taxon>Bacillati</taxon>
        <taxon>Actinomycetota</taxon>
        <taxon>Actinomycetes</taxon>
        <taxon>Micrococcales</taxon>
        <taxon>Promicromonosporaceae</taxon>
        <taxon>Cellulosimicrobium</taxon>
    </lineage>
</organism>
<protein>
    <submittedName>
        <fullName evidence="2">Uncharacterized protein</fullName>
    </submittedName>
</protein>
<name>A0AAV5P460_CELCE</name>
<comment type="caution">
    <text evidence="2">The sequence shown here is derived from an EMBL/GenBank/DDBJ whole genome shotgun (WGS) entry which is preliminary data.</text>
</comment>
<feature type="region of interest" description="Disordered" evidence="1">
    <location>
        <begin position="1"/>
        <end position="75"/>
    </location>
</feature>